<reference evidence="1" key="1">
    <citation type="submission" date="2020-03" db="EMBL/GenBank/DDBJ databases">
        <authorList>
            <person name="He L."/>
        </authorList>
    </citation>
    <scope>NUCLEOTIDE SEQUENCE</scope>
    <source>
        <strain evidence="1">CkLH20</strain>
    </source>
</reference>
<proteinExistence type="predicted"/>
<accession>A0A9P6IEH6</accession>
<evidence type="ECO:0000313" key="1">
    <source>
        <dbReference type="EMBL" id="KAF9880959.1"/>
    </source>
</evidence>
<keyword evidence="2" id="KW-1185">Reference proteome</keyword>
<dbReference type="EMBL" id="JAATWM020000004">
    <property type="protein sequence ID" value="KAF9880959.1"/>
    <property type="molecule type" value="Genomic_DNA"/>
</dbReference>
<dbReference type="RefSeq" id="XP_038750420.1">
    <property type="nucleotide sequence ID" value="XM_038884720.1"/>
</dbReference>
<dbReference type="Proteomes" id="UP000781932">
    <property type="component" value="Unassembled WGS sequence"/>
</dbReference>
<dbReference type="AlphaFoldDB" id="A0A9P6IEH6"/>
<evidence type="ECO:0000313" key="2">
    <source>
        <dbReference type="Proteomes" id="UP000781932"/>
    </source>
</evidence>
<reference evidence="1" key="2">
    <citation type="submission" date="2020-11" db="EMBL/GenBank/DDBJ databases">
        <title>Whole genome sequencing of Colletotrichum sp.</title>
        <authorList>
            <person name="Li H."/>
        </authorList>
    </citation>
    <scope>NUCLEOTIDE SEQUENCE</scope>
    <source>
        <strain evidence="1">CkLH20</strain>
    </source>
</reference>
<sequence>MLQHTTFWKPTQHQLAADEVHIRVQKSNTASTITNNDFRIYKFCGLVQDTSKASYQHTKLGLDEAPDLLVCLRNFKDFKETVLKSLVDAIEPVLIFSVPDAPSKEMERRMCGGMSKLVSDAIVQGILDHGSRSYGESGCSAWVESFSGRAVKPQHVTRFSEYSPTCEISQVEVKVIARCNRHGDEDGRLKDHQLDVAYHQDVVLRLEALHVGGQVHRSRRGGRQRPGHLQEHLHPQFGRYEGLYLLLQDGYVTCFAGSHLYVINYSVNQGCSNFESYNKRPDTVVAEVMINSDLIVIENLSSCGTV</sequence>
<organism evidence="1 2">
    <name type="scientific">Colletotrichum karsti</name>
    <dbReference type="NCBI Taxonomy" id="1095194"/>
    <lineage>
        <taxon>Eukaryota</taxon>
        <taxon>Fungi</taxon>
        <taxon>Dikarya</taxon>
        <taxon>Ascomycota</taxon>
        <taxon>Pezizomycotina</taxon>
        <taxon>Sordariomycetes</taxon>
        <taxon>Hypocreomycetidae</taxon>
        <taxon>Glomerellales</taxon>
        <taxon>Glomerellaceae</taxon>
        <taxon>Colletotrichum</taxon>
        <taxon>Colletotrichum boninense species complex</taxon>
    </lineage>
</organism>
<dbReference type="OrthoDB" id="5425347at2759"/>
<protein>
    <submittedName>
        <fullName evidence="1">Uncharacterized protein</fullName>
    </submittedName>
</protein>
<name>A0A9P6IEH6_9PEZI</name>
<comment type="caution">
    <text evidence="1">The sequence shown here is derived from an EMBL/GenBank/DDBJ whole genome shotgun (WGS) entry which is preliminary data.</text>
</comment>
<dbReference type="GeneID" id="62157794"/>
<gene>
    <name evidence="1" type="ORF">CkaCkLH20_02001</name>
</gene>